<dbReference type="InterPro" id="IPR014287">
    <property type="entry name" value="Nase_Fe-Fe_AnfO"/>
</dbReference>
<sequence length="207" mass="23140">MSNKIAVILNSKKELIHFEEGSCITVYNKSGSSWKAENTVSYSLDSLDISDIRDCIKAVIPELNSCKIIIAKTISGIPYIVFDRAGFAIFEAASLSDSLLDEILSDVEEASKKKSFSTAELNTSPIETEIPGIYFLNLIELQEKHPEISSKKALQGFIENTPFDKLEVICSHIPPWLENYPSPRRLTCISEEQGKNICKVCIFKTEK</sequence>
<proteinExistence type="predicted"/>
<dbReference type="EMBL" id="QKMR01000030">
    <property type="protein sequence ID" value="PYG84817.1"/>
    <property type="molecule type" value="Genomic_DNA"/>
</dbReference>
<dbReference type="RefSeq" id="WP_110463481.1">
    <property type="nucleotide sequence ID" value="NZ_QKMR01000030.1"/>
</dbReference>
<name>A0A318XFW4_9FIRM</name>
<dbReference type="OrthoDB" id="200286at2"/>
<evidence type="ECO:0000313" key="2">
    <source>
        <dbReference type="Proteomes" id="UP000248132"/>
    </source>
</evidence>
<dbReference type="AlphaFoldDB" id="A0A318XFW4"/>
<reference evidence="1 2" key="1">
    <citation type="submission" date="2018-06" db="EMBL/GenBank/DDBJ databases">
        <title>Genomic Encyclopedia of Type Strains, Phase I: the one thousand microbial genomes (KMG-I) project.</title>
        <authorList>
            <person name="Kyrpides N."/>
        </authorList>
    </citation>
    <scope>NUCLEOTIDE SEQUENCE [LARGE SCALE GENOMIC DNA]</scope>
    <source>
        <strain evidence="1 2">DSM 19573</strain>
    </source>
</reference>
<accession>A0A318XFW4</accession>
<dbReference type="Proteomes" id="UP000248132">
    <property type="component" value="Unassembled WGS sequence"/>
</dbReference>
<evidence type="ECO:0000313" key="1">
    <source>
        <dbReference type="EMBL" id="PYG84817.1"/>
    </source>
</evidence>
<dbReference type="Pfam" id="PF09582">
    <property type="entry name" value="AnfO_nitrog"/>
    <property type="match status" value="1"/>
</dbReference>
<organism evidence="1 2">
    <name type="scientific">Ruminiclostridium sufflavum DSM 19573</name>
    <dbReference type="NCBI Taxonomy" id="1121337"/>
    <lineage>
        <taxon>Bacteria</taxon>
        <taxon>Bacillati</taxon>
        <taxon>Bacillota</taxon>
        <taxon>Clostridia</taxon>
        <taxon>Eubacteriales</taxon>
        <taxon>Oscillospiraceae</taxon>
        <taxon>Ruminiclostridium</taxon>
    </lineage>
</organism>
<keyword evidence="2" id="KW-1185">Reference proteome</keyword>
<gene>
    <name evidence="1" type="ORF">LY28_03528</name>
</gene>
<protein>
    <submittedName>
        <fullName evidence="1">Fe-only nitrogenase accessory protein AnfO</fullName>
    </submittedName>
</protein>
<comment type="caution">
    <text evidence="1">The sequence shown here is derived from an EMBL/GenBank/DDBJ whole genome shotgun (WGS) entry which is preliminary data.</text>
</comment>